<sequence>MAHLTAVVAFAALIAVTAQMAVSSTRIAHNASVRTAVTSNMTRLAASIAVRTRAVASRRRRGRRGRANRALTADMASFSALITRFLTSGFSAFLGKMTVVSTVVANRRSLFRAFFRLVAGNTAVITAAAPVSVETSSGSWLF</sequence>
<dbReference type="Proteomes" id="UP000095023">
    <property type="component" value="Unassembled WGS sequence"/>
</dbReference>
<reference evidence="3" key="1">
    <citation type="submission" date="2016-02" db="EMBL/GenBank/DDBJ databases">
        <title>Comparative genomics of biotechnologically important yeasts.</title>
        <authorList>
            <consortium name="DOE Joint Genome Institute"/>
            <person name="Riley R."/>
            <person name="Haridas S."/>
            <person name="Wolfe K.H."/>
            <person name="Lopes M.R."/>
            <person name="Hittinger C.T."/>
            <person name="Goker M."/>
            <person name="Salamov A."/>
            <person name="Wisecaver J."/>
            <person name="Long T.M."/>
            <person name="Aerts A.L."/>
            <person name="Barry K."/>
            <person name="Choi C."/>
            <person name="Clum A."/>
            <person name="Coughlan A.Y."/>
            <person name="Deshpande S."/>
            <person name="Douglass A.P."/>
            <person name="Hanson S.J."/>
            <person name="Klenk H.-P."/>
            <person name="Labutti K."/>
            <person name="Lapidus A."/>
            <person name="Lindquist E."/>
            <person name="Lipzen A."/>
            <person name="Meier-Kolthoff J.P."/>
            <person name="Ohm R.A."/>
            <person name="Otillar R.P."/>
            <person name="Pangilinan J."/>
            <person name="Peng Y."/>
            <person name="Rokas A."/>
            <person name="Rosa C.A."/>
            <person name="Scheuner C."/>
            <person name="Sibirny A.A."/>
            <person name="Slot J.C."/>
            <person name="Stielow J.B."/>
            <person name="Sun H."/>
            <person name="Kurtzman C.P."/>
            <person name="Blackwell M."/>
            <person name="Jeffries T.W."/>
            <person name="Grigoriev I.V."/>
        </authorList>
    </citation>
    <scope>NUCLEOTIDE SEQUENCE [LARGE SCALE GENOMIC DNA]</scope>
    <source>
        <strain evidence="3">NRRL Y-17796</strain>
    </source>
</reference>
<organism evidence="2 3">
    <name type="scientific">Tortispora caseinolytica NRRL Y-17796</name>
    <dbReference type="NCBI Taxonomy" id="767744"/>
    <lineage>
        <taxon>Eukaryota</taxon>
        <taxon>Fungi</taxon>
        <taxon>Dikarya</taxon>
        <taxon>Ascomycota</taxon>
        <taxon>Saccharomycotina</taxon>
        <taxon>Trigonopsidomycetes</taxon>
        <taxon>Trigonopsidales</taxon>
        <taxon>Trigonopsidaceae</taxon>
        <taxon>Tortispora</taxon>
    </lineage>
</organism>
<keyword evidence="3" id="KW-1185">Reference proteome</keyword>
<evidence type="ECO:0000313" key="3">
    <source>
        <dbReference type="Proteomes" id="UP000095023"/>
    </source>
</evidence>
<gene>
    <name evidence="2" type="ORF">CANCADRAFT_102015</name>
</gene>
<dbReference type="AlphaFoldDB" id="A0A1E4TEI3"/>
<proteinExistence type="predicted"/>
<evidence type="ECO:0008006" key="4">
    <source>
        <dbReference type="Google" id="ProtNLM"/>
    </source>
</evidence>
<evidence type="ECO:0000313" key="2">
    <source>
        <dbReference type="EMBL" id="ODV90170.1"/>
    </source>
</evidence>
<accession>A0A1E4TEI3</accession>
<feature type="chain" id="PRO_5009163171" description="Secreted protein" evidence="1">
    <location>
        <begin position="19"/>
        <end position="142"/>
    </location>
</feature>
<protein>
    <recommendedName>
        <fullName evidence="4">Secreted protein</fullName>
    </recommendedName>
</protein>
<name>A0A1E4TEI3_9ASCO</name>
<dbReference type="EMBL" id="KV453842">
    <property type="protein sequence ID" value="ODV90170.1"/>
    <property type="molecule type" value="Genomic_DNA"/>
</dbReference>
<keyword evidence="1" id="KW-0732">Signal</keyword>
<evidence type="ECO:0000256" key="1">
    <source>
        <dbReference type="SAM" id="SignalP"/>
    </source>
</evidence>
<feature type="signal peptide" evidence="1">
    <location>
        <begin position="1"/>
        <end position="18"/>
    </location>
</feature>